<keyword evidence="4" id="KW-1185">Reference proteome</keyword>
<feature type="chain" id="PRO_5004682309" evidence="2">
    <location>
        <begin position="18"/>
        <end position="300"/>
    </location>
</feature>
<evidence type="ECO:0000256" key="1">
    <source>
        <dbReference type="SAM" id="Phobius"/>
    </source>
</evidence>
<comment type="caution">
    <text evidence="3">The sequence shown here is derived from an EMBL/GenBank/DDBJ whole genome shotgun (WGS) entry which is preliminary data.</text>
</comment>
<protein>
    <submittedName>
        <fullName evidence="3">Uncharacterized protein</fullName>
    </submittedName>
</protein>
<evidence type="ECO:0000256" key="2">
    <source>
        <dbReference type="SAM" id="SignalP"/>
    </source>
</evidence>
<dbReference type="eggNOG" id="ENOG5033A0U">
    <property type="taxonomic scope" value="Bacteria"/>
</dbReference>
<dbReference type="Proteomes" id="UP000017148">
    <property type="component" value="Unassembled WGS sequence"/>
</dbReference>
<feature type="signal peptide" evidence="2">
    <location>
        <begin position="1"/>
        <end position="17"/>
    </location>
</feature>
<keyword evidence="2" id="KW-0732">Signal</keyword>
<dbReference type="AlphaFoldDB" id="U7D9P6"/>
<keyword evidence="1" id="KW-0812">Transmembrane</keyword>
<reference evidence="3 4" key="1">
    <citation type="journal article" date="2013" name="Environ. Microbiol.">
        <title>Genome analysis of Chitinivibrio alkaliphilus gen. nov., sp. nov., a novel extremely haloalkaliphilic anaerobic chitinolytic bacterium from the candidate phylum Termite Group 3.</title>
        <authorList>
            <person name="Sorokin D.Y."/>
            <person name="Gumerov V.M."/>
            <person name="Rakitin A.L."/>
            <person name="Beletsky A.V."/>
            <person name="Damste J.S."/>
            <person name="Muyzer G."/>
            <person name="Mardanov A.V."/>
            <person name="Ravin N.V."/>
        </authorList>
    </citation>
    <scope>NUCLEOTIDE SEQUENCE [LARGE SCALE GENOMIC DNA]</scope>
    <source>
        <strain evidence="3 4">ACht1</strain>
    </source>
</reference>
<sequence>MKALFALLFALSLAARPDTVQVSLHLAQDTTTFGASVPGSIPLPEDATSARLLHPEGFLTPTVQIRDITLNTEEISFVITPYTIETCTIPSLTLSYTRRGEDITAHTGETTLTVLSTLADTARPYDAGAPLDFTRPHLFPWILGGVLCAVFLLMLFLWQRYRKNNAPTLAPPPPPPGEEALASLQRLAAQDYLSLRQYKPFCFELSALIKRYIGRRWQCGVAEYTSREFRRWIETTDLSREDRQFLKKLIGDTDPVKFANLEPLHEDMENLFTQSRRFIETKEAQVAEAAHSPNDHGEET</sequence>
<dbReference type="EMBL" id="ASJR01000005">
    <property type="protein sequence ID" value="ERP38747.1"/>
    <property type="molecule type" value="Genomic_DNA"/>
</dbReference>
<organism evidence="3 4">
    <name type="scientific">Chitinivibrio alkaliphilus ACht1</name>
    <dbReference type="NCBI Taxonomy" id="1313304"/>
    <lineage>
        <taxon>Bacteria</taxon>
        <taxon>Pseudomonadati</taxon>
        <taxon>Fibrobacterota</taxon>
        <taxon>Chitinivibrionia</taxon>
        <taxon>Chitinivibrionales</taxon>
        <taxon>Chitinivibrionaceae</taxon>
        <taxon>Chitinivibrio</taxon>
    </lineage>
</organism>
<evidence type="ECO:0000313" key="4">
    <source>
        <dbReference type="Proteomes" id="UP000017148"/>
    </source>
</evidence>
<keyword evidence="1" id="KW-0472">Membrane</keyword>
<gene>
    <name evidence="3" type="ORF">CALK_0766</name>
</gene>
<proteinExistence type="predicted"/>
<accession>U7D9P6</accession>
<keyword evidence="1" id="KW-1133">Transmembrane helix</keyword>
<dbReference type="STRING" id="1313304.CALK_0766"/>
<evidence type="ECO:0000313" key="3">
    <source>
        <dbReference type="EMBL" id="ERP38747.1"/>
    </source>
</evidence>
<feature type="transmembrane region" description="Helical" evidence="1">
    <location>
        <begin position="138"/>
        <end position="158"/>
    </location>
</feature>
<dbReference type="RefSeq" id="WP_022636282.1">
    <property type="nucleotide sequence ID" value="NZ_ASJR01000005.1"/>
</dbReference>
<name>U7D9P6_9BACT</name>